<dbReference type="SUPFAM" id="SSF89447">
    <property type="entry name" value="AbrB/MazE/MraZ-like"/>
    <property type="match status" value="1"/>
</dbReference>
<keyword evidence="5" id="KW-1185">Reference proteome</keyword>
<dbReference type="PANTHER" id="PTHR40516:SF1">
    <property type="entry name" value="ANTITOXIN CHPS-RELATED"/>
    <property type="match status" value="1"/>
</dbReference>
<dbReference type="InterPro" id="IPR037914">
    <property type="entry name" value="SpoVT-AbrB_sf"/>
</dbReference>
<feature type="domain" description="SpoVT-AbrB" evidence="3">
    <location>
        <begin position="3"/>
        <end position="48"/>
    </location>
</feature>
<dbReference type="EMBL" id="JAHFVK010000002">
    <property type="protein sequence ID" value="MBT2134857.1"/>
    <property type="molecule type" value="Genomic_DNA"/>
</dbReference>
<evidence type="ECO:0000313" key="4">
    <source>
        <dbReference type="EMBL" id="MBT2134857.1"/>
    </source>
</evidence>
<evidence type="ECO:0000259" key="3">
    <source>
        <dbReference type="PROSITE" id="PS51740"/>
    </source>
</evidence>
<dbReference type="PROSITE" id="PS51740">
    <property type="entry name" value="SPOVT_ABRB"/>
    <property type="match status" value="1"/>
</dbReference>
<dbReference type="Proteomes" id="UP000811255">
    <property type="component" value="Unassembled WGS sequence"/>
</dbReference>
<accession>A0ABS5W688</accession>
<sequence>MQFYVAKWGNSLALRLPNHLVRAANLTEGTPVEFSTRDGTVVITPVRKKYKLDELLAQMTEDQRHPETDWGDPKGDEVW</sequence>
<evidence type="ECO:0000256" key="1">
    <source>
        <dbReference type="PROSITE-ProRule" id="PRU01076"/>
    </source>
</evidence>
<keyword evidence="1 4" id="KW-0238">DNA-binding</keyword>
<evidence type="ECO:0000313" key="5">
    <source>
        <dbReference type="Proteomes" id="UP000811255"/>
    </source>
</evidence>
<evidence type="ECO:0000256" key="2">
    <source>
        <dbReference type="SAM" id="MobiDB-lite"/>
    </source>
</evidence>
<dbReference type="Gene3D" id="2.10.260.10">
    <property type="match status" value="1"/>
</dbReference>
<protein>
    <submittedName>
        <fullName evidence="4">AbrB/MazE/SpoVT family DNA-binding domain-containing protein</fullName>
    </submittedName>
</protein>
<dbReference type="SMART" id="SM00966">
    <property type="entry name" value="SpoVT_AbrB"/>
    <property type="match status" value="1"/>
</dbReference>
<organism evidence="4 5">
    <name type="scientific">Croceibacterium selenioxidans</name>
    <dbReference type="NCBI Taxonomy" id="2838833"/>
    <lineage>
        <taxon>Bacteria</taxon>
        <taxon>Pseudomonadati</taxon>
        <taxon>Pseudomonadota</taxon>
        <taxon>Alphaproteobacteria</taxon>
        <taxon>Sphingomonadales</taxon>
        <taxon>Erythrobacteraceae</taxon>
        <taxon>Croceibacterium</taxon>
    </lineage>
</organism>
<comment type="caution">
    <text evidence="4">The sequence shown here is derived from an EMBL/GenBank/DDBJ whole genome shotgun (WGS) entry which is preliminary data.</text>
</comment>
<gene>
    <name evidence="4" type="ORF">KK137_10970</name>
</gene>
<dbReference type="Pfam" id="PF04014">
    <property type="entry name" value="MazE_antitoxin"/>
    <property type="match status" value="1"/>
</dbReference>
<dbReference type="GO" id="GO:0003677">
    <property type="term" value="F:DNA binding"/>
    <property type="evidence" value="ECO:0007669"/>
    <property type="project" value="UniProtKB-KW"/>
</dbReference>
<proteinExistence type="predicted"/>
<dbReference type="RefSeq" id="WP_214536471.1">
    <property type="nucleotide sequence ID" value="NZ_JAHFVK010000002.1"/>
</dbReference>
<name>A0ABS5W688_9SPHN</name>
<dbReference type="InterPro" id="IPR039052">
    <property type="entry name" value="Antitox_PemI-like"/>
</dbReference>
<dbReference type="PANTHER" id="PTHR40516">
    <property type="entry name" value="ANTITOXIN CHPS-RELATED"/>
    <property type="match status" value="1"/>
</dbReference>
<dbReference type="InterPro" id="IPR007159">
    <property type="entry name" value="SpoVT-AbrB_dom"/>
</dbReference>
<feature type="region of interest" description="Disordered" evidence="2">
    <location>
        <begin position="60"/>
        <end position="79"/>
    </location>
</feature>
<feature type="compositionally biased region" description="Basic and acidic residues" evidence="2">
    <location>
        <begin position="61"/>
        <end position="79"/>
    </location>
</feature>
<reference evidence="4 5" key="1">
    <citation type="submission" date="2021-05" db="EMBL/GenBank/DDBJ databases">
        <title>Croceibacterium sp. LX-88 genome sequence.</title>
        <authorList>
            <person name="Luo X."/>
        </authorList>
    </citation>
    <scope>NUCLEOTIDE SEQUENCE [LARGE SCALE GENOMIC DNA]</scope>
    <source>
        <strain evidence="4 5">LX-88</strain>
    </source>
</reference>